<sequence length="572" mass="64847">MNKILKNKKNIIKSHFPENKQMWKLYFKKTLPVVLAELVFASTSFVDNFMVTHIPNGVNSLSYANTWTGIISTFFMTINTIAAMLVGQFYGAKNYKSLNQIMALRVWTYVSIATIFALCAWIIPTQMISFVGPGDVDALEGGVNYIRFIAIAWILLAIAWNTNGLLNETGHSLHAFFTACFNIAINVLINSILIYGLKLGVEAAAYGTIAAVFISIILDCLWMYLKKKEIWINPKNLFFISSQVAKMFFKRSFAFAIAIAGMIVLPLRMIIWNYAYQENGIGEQWMKMPVSSVLALTESISMVFSATTAACGANVSVFVATNLGKNDFDEAKKHAAALKGFHATTGAISSSLLLVFIVVIWTTDLLSSGISKNIKTFYNTKSLEEIQSLMKNSPFWNTLSETTMQNKDLLINAAAKYTASMHTRNLAITLITVALVNPLWSWFYTTSALIASGGRSTVSSVTTLVAQWSQFIFLIIIGFVFIKNFHWSLPVAYFIFYSWDIIRLIIYESVQYNVEWKRNIQHELNFDSKEKELQRLKRENLRLKKQYKNVQKEYHEVLLKSWSKNDKNNENK</sequence>
<keyword evidence="6" id="KW-0175">Coiled coil</keyword>
<evidence type="ECO:0000313" key="9">
    <source>
        <dbReference type="Proteomes" id="UP001460679"/>
    </source>
</evidence>
<organism evidence="8 9">
    <name type="scientific">[Mycoplasma] gypis</name>
    <dbReference type="NCBI Taxonomy" id="92404"/>
    <lineage>
        <taxon>Bacteria</taxon>
        <taxon>Bacillati</taxon>
        <taxon>Mycoplasmatota</taxon>
        <taxon>Mycoplasmoidales</taxon>
        <taxon>Metamycoplasmataceae</taxon>
        <taxon>Metamycoplasma</taxon>
    </lineage>
</organism>
<dbReference type="EMBL" id="CP148066">
    <property type="protein sequence ID" value="WXL28304.1"/>
    <property type="molecule type" value="Genomic_DNA"/>
</dbReference>
<feature type="transmembrane region" description="Helical" evidence="7">
    <location>
        <begin position="457"/>
        <end position="481"/>
    </location>
</feature>
<evidence type="ECO:0000313" key="8">
    <source>
        <dbReference type="EMBL" id="WXL28304.1"/>
    </source>
</evidence>
<dbReference type="RefSeq" id="WP_205499600.1">
    <property type="nucleotide sequence ID" value="NZ_CP148066.1"/>
</dbReference>
<gene>
    <name evidence="8" type="ORF">WG616_02970</name>
</gene>
<reference evidence="8" key="1">
    <citation type="submission" date="2024-03" db="EMBL/GenBank/DDBJ databases">
        <title>Complete genome sequence of Mycoplasma gypis type strain B1/T1.</title>
        <authorList>
            <person name="Spergser J."/>
        </authorList>
    </citation>
    <scope>NUCLEOTIDE SEQUENCE [LARGE SCALE GENOMIC DNA]</scope>
    <source>
        <strain evidence="8">B1/T1</strain>
    </source>
</reference>
<comment type="similarity">
    <text evidence="2">Belongs to the multi antimicrobial extrusion (MATE) (TC 2.A.66.1) family.</text>
</comment>
<feature type="transmembrane region" description="Helical" evidence="7">
    <location>
        <begin position="143"/>
        <end position="161"/>
    </location>
</feature>
<keyword evidence="7" id="KW-0812">Transmembrane</keyword>
<feature type="transmembrane region" description="Helical" evidence="7">
    <location>
        <begin position="341"/>
        <end position="361"/>
    </location>
</feature>
<feature type="transmembrane region" description="Helical" evidence="7">
    <location>
        <begin position="487"/>
        <end position="506"/>
    </location>
</feature>
<feature type="transmembrane region" description="Helical" evidence="7">
    <location>
        <begin position="203"/>
        <end position="225"/>
    </location>
</feature>
<evidence type="ECO:0000256" key="7">
    <source>
        <dbReference type="SAM" id="Phobius"/>
    </source>
</evidence>
<feature type="transmembrane region" description="Helical" evidence="7">
    <location>
        <begin position="30"/>
        <end position="50"/>
    </location>
</feature>
<feature type="coiled-coil region" evidence="6">
    <location>
        <begin position="519"/>
        <end position="553"/>
    </location>
</feature>
<dbReference type="Pfam" id="PF01554">
    <property type="entry name" value="MatE"/>
    <property type="match status" value="1"/>
</dbReference>
<evidence type="ECO:0000256" key="1">
    <source>
        <dbReference type="ARBA" id="ARBA00003408"/>
    </source>
</evidence>
<feature type="transmembrane region" description="Helical" evidence="7">
    <location>
        <begin position="70"/>
        <end position="90"/>
    </location>
</feature>
<feature type="transmembrane region" description="Helical" evidence="7">
    <location>
        <begin position="295"/>
        <end position="320"/>
    </location>
</feature>
<evidence type="ECO:0000256" key="6">
    <source>
        <dbReference type="SAM" id="Coils"/>
    </source>
</evidence>
<dbReference type="InterPro" id="IPR002528">
    <property type="entry name" value="MATE_fam"/>
</dbReference>
<evidence type="ECO:0000256" key="4">
    <source>
        <dbReference type="ARBA" id="ARBA00022448"/>
    </source>
</evidence>
<evidence type="ECO:0000256" key="3">
    <source>
        <dbReference type="ARBA" id="ARBA00020268"/>
    </source>
</evidence>
<feature type="transmembrane region" description="Helical" evidence="7">
    <location>
        <begin position="102"/>
        <end position="123"/>
    </location>
</feature>
<keyword evidence="4" id="KW-0813">Transport</keyword>
<feature type="transmembrane region" description="Helical" evidence="7">
    <location>
        <begin position="426"/>
        <end position="445"/>
    </location>
</feature>
<proteinExistence type="inferred from homology"/>
<comment type="function">
    <text evidence="1">Multidrug efflux pump.</text>
</comment>
<dbReference type="PANTHER" id="PTHR43298">
    <property type="entry name" value="MULTIDRUG RESISTANCE PROTEIN NORM-RELATED"/>
    <property type="match status" value="1"/>
</dbReference>
<name>A0ABZ2RMM4_9BACT</name>
<keyword evidence="7" id="KW-1133">Transmembrane helix</keyword>
<feature type="transmembrane region" description="Helical" evidence="7">
    <location>
        <begin position="253"/>
        <end position="275"/>
    </location>
</feature>
<keyword evidence="7" id="KW-0472">Membrane</keyword>
<feature type="transmembrane region" description="Helical" evidence="7">
    <location>
        <begin position="173"/>
        <end position="197"/>
    </location>
</feature>
<protein>
    <recommendedName>
        <fullName evidence="3">Probable multidrug resistance protein NorM</fullName>
    </recommendedName>
    <alternativeName>
        <fullName evidence="5">Multidrug-efflux transporter</fullName>
    </alternativeName>
</protein>
<keyword evidence="9" id="KW-1185">Reference proteome</keyword>
<dbReference type="InterPro" id="IPR050222">
    <property type="entry name" value="MATE_MdtK"/>
</dbReference>
<dbReference type="PANTHER" id="PTHR43298:SF2">
    <property type="entry name" value="FMN_FAD EXPORTER YEEO-RELATED"/>
    <property type="match status" value="1"/>
</dbReference>
<evidence type="ECO:0000256" key="2">
    <source>
        <dbReference type="ARBA" id="ARBA00010199"/>
    </source>
</evidence>
<dbReference type="Proteomes" id="UP001460679">
    <property type="component" value="Chromosome"/>
</dbReference>
<evidence type="ECO:0000256" key="5">
    <source>
        <dbReference type="ARBA" id="ARBA00031636"/>
    </source>
</evidence>
<accession>A0ABZ2RMM4</accession>